<proteinExistence type="predicted"/>
<evidence type="ECO:0000256" key="2">
    <source>
        <dbReference type="SAM" id="Phobius"/>
    </source>
</evidence>
<evidence type="ECO:0000256" key="1">
    <source>
        <dbReference type="SAM" id="MobiDB-lite"/>
    </source>
</evidence>
<dbReference type="AlphaFoldDB" id="L7JX98"/>
<feature type="compositionally biased region" description="Basic and acidic residues" evidence="1">
    <location>
        <begin position="57"/>
        <end position="84"/>
    </location>
</feature>
<keyword evidence="2" id="KW-0472">Membrane</keyword>
<sequence>MSLLFWIIIIATVAAILLVGVPLLVHFMGKKDNSPSKDGEGNGEKGGMKSLFGGGGSKDDSKPPKDPAKDDMNKCEKDDKKGMKEGPPPGGNDVPPQQGGVPNS</sequence>
<feature type="compositionally biased region" description="Basic and acidic residues" evidence="1">
    <location>
        <begin position="29"/>
        <end position="47"/>
    </location>
</feature>
<dbReference type="HOGENOM" id="CLU_2251924_0_0_1"/>
<organism evidence="3 4">
    <name type="scientific">Trachipleistophora hominis</name>
    <name type="common">Microsporidian parasite</name>
    <dbReference type="NCBI Taxonomy" id="72359"/>
    <lineage>
        <taxon>Eukaryota</taxon>
        <taxon>Fungi</taxon>
        <taxon>Fungi incertae sedis</taxon>
        <taxon>Microsporidia</taxon>
        <taxon>Pleistophoridae</taxon>
        <taxon>Trachipleistophora</taxon>
    </lineage>
</organism>
<dbReference type="Proteomes" id="UP000011185">
    <property type="component" value="Unassembled WGS sequence"/>
</dbReference>
<accession>L7JX98</accession>
<dbReference type="OMA" id="KYACSAH"/>
<gene>
    <name evidence="3" type="ORF">THOM_1669</name>
</gene>
<evidence type="ECO:0000313" key="3">
    <source>
        <dbReference type="EMBL" id="ELQ75372.1"/>
    </source>
</evidence>
<protein>
    <submittedName>
        <fullName evidence="3">Uncharacterized protein</fullName>
    </submittedName>
</protein>
<keyword evidence="4" id="KW-1185">Reference proteome</keyword>
<reference evidence="3 4" key="1">
    <citation type="journal article" date="2012" name="PLoS Pathog.">
        <title>The genome of the obligate intracellular parasite Trachipleistophora hominis: new insights into microsporidian genome dynamics and reductive evolution.</title>
        <authorList>
            <person name="Heinz E."/>
            <person name="Williams T.A."/>
            <person name="Nakjang S."/>
            <person name="Noel C.J."/>
            <person name="Swan D.C."/>
            <person name="Goldberg A.V."/>
            <person name="Harris S.R."/>
            <person name="Weinmaier T."/>
            <person name="Markert S."/>
            <person name="Becher D."/>
            <person name="Bernhardt J."/>
            <person name="Dagan T."/>
            <person name="Hacker C."/>
            <person name="Lucocq J.M."/>
            <person name="Schweder T."/>
            <person name="Rattei T."/>
            <person name="Hall N."/>
            <person name="Hirt R.P."/>
            <person name="Embley T.M."/>
        </authorList>
    </citation>
    <scope>NUCLEOTIDE SEQUENCE [LARGE SCALE GENOMIC DNA]</scope>
</reference>
<keyword evidence="2" id="KW-1133">Transmembrane helix</keyword>
<dbReference type="VEuPathDB" id="MicrosporidiaDB:THOM_1669"/>
<feature type="transmembrane region" description="Helical" evidence="2">
    <location>
        <begin position="6"/>
        <end position="27"/>
    </location>
</feature>
<keyword evidence="2" id="KW-0812">Transmembrane</keyword>
<feature type="region of interest" description="Disordered" evidence="1">
    <location>
        <begin position="28"/>
        <end position="104"/>
    </location>
</feature>
<dbReference type="InParanoid" id="L7JX98"/>
<dbReference type="EMBL" id="JH993966">
    <property type="protein sequence ID" value="ELQ75372.1"/>
    <property type="molecule type" value="Genomic_DNA"/>
</dbReference>
<name>L7JX98_TRAHO</name>
<evidence type="ECO:0000313" key="4">
    <source>
        <dbReference type="Proteomes" id="UP000011185"/>
    </source>
</evidence>